<dbReference type="PANTHER" id="PTHR34876:SF2">
    <property type="entry name" value="GLUCANASE"/>
    <property type="match status" value="1"/>
</dbReference>
<dbReference type="Pfam" id="PF01341">
    <property type="entry name" value="Glyco_hydro_6"/>
    <property type="match status" value="1"/>
</dbReference>
<dbReference type="GO" id="GO:0030245">
    <property type="term" value="P:cellulose catabolic process"/>
    <property type="evidence" value="ECO:0007669"/>
    <property type="project" value="UniProtKB-KW"/>
</dbReference>
<feature type="binding site" evidence="8">
    <location>
        <position position="214"/>
    </location>
    <ligand>
        <name>substrate</name>
    </ligand>
</feature>
<accession>A0A2T2P0A1</accession>
<dbReference type="Gene3D" id="3.20.20.40">
    <property type="entry name" value="1, 4-beta cellobiohydrolase"/>
    <property type="match status" value="1"/>
</dbReference>
<keyword evidence="4 11" id="KW-0119">Carbohydrate metabolism</keyword>
<keyword evidence="1 11" id="KW-0732">Signal</keyword>
<evidence type="ECO:0000256" key="5">
    <source>
        <dbReference type="ARBA" id="ARBA00023295"/>
    </source>
</evidence>
<dbReference type="AlphaFoldDB" id="A0A2T2P0A1"/>
<feature type="binding site" evidence="8">
    <location>
        <position position="92"/>
    </location>
    <ligand>
        <name>substrate</name>
    </ligand>
</feature>
<sequence length="396" mass="41819">MKGFYTALLASAISGVFAAPSPIEQGPITARAAAAACATPVTLSGNPFASRSVYANKEYSKEVIAAAASMTGSAQKASASKVAQIGTFLWMDTRARISVLEENIKDVPCDQIAGIVIYDLPGRDCAAKASNGELAVGDLPIYKSEYIDPIVAILKKYPNTAFALVIEPDSLPNLVTNIDKQACKDSAQGYRDGVAYALKSLNAPNVAMYIDAGHGGWLGWNDNLKPGAKGLADVYKAAGSPSSVRGIATNVAGWNAWDLTPGEFSKATDAQWNKCQNEKLYIEAFSPELKSAGMPGQAIIDTGRNGVQGLRKEWGHWCNVNGAGFGIRPSSNTGSSLADAFVWVKPGGESDGTSDTSATRYDSFCGESDAFKPAPEAGTWNQAYFEMLLKNAKPAF</sequence>
<keyword evidence="3 11" id="KW-0136">Cellulose degradation</keyword>
<evidence type="ECO:0000256" key="2">
    <source>
        <dbReference type="ARBA" id="ARBA00022801"/>
    </source>
</evidence>
<dbReference type="GO" id="GO:0004553">
    <property type="term" value="F:hydrolase activity, hydrolyzing O-glycosyl compounds"/>
    <property type="evidence" value="ECO:0007669"/>
    <property type="project" value="InterPro"/>
</dbReference>
<evidence type="ECO:0000256" key="7">
    <source>
        <dbReference type="PIRSR" id="PIRSR001100-1"/>
    </source>
</evidence>
<proteinExistence type="inferred from homology"/>
<feature type="binding site" evidence="8">
    <location>
        <position position="90"/>
    </location>
    <ligand>
        <name>substrate</name>
    </ligand>
</feature>
<dbReference type="SUPFAM" id="SSF51989">
    <property type="entry name" value="Glycosyl hydrolases family 6, cellulases"/>
    <property type="match status" value="1"/>
</dbReference>
<feature type="signal peptide" evidence="11">
    <location>
        <begin position="1"/>
        <end position="18"/>
    </location>
</feature>
<evidence type="ECO:0000313" key="12">
    <source>
        <dbReference type="EMBL" id="PSN71114.1"/>
    </source>
</evidence>
<name>A0A2T2P0A1_CORCC</name>
<dbReference type="STRING" id="1448308.A0A2T2P0A1"/>
<dbReference type="InterPro" id="IPR036434">
    <property type="entry name" value="Beta_cellobiohydrolase_sf"/>
</dbReference>
<evidence type="ECO:0000256" key="9">
    <source>
        <dbReference type="PROSITE-ProRule" id="PRU10056"/>
    </source>
</evidence>
<dbReference type="Proteomes" id="UP000240883">
    <property type="component" value="Unassembled WGS sequence"/>
</dbReference>
<evidence type="ECO:0000256" key="3">
    <source>
        <dbReference type="ARBA" id="ARBA00023001"/>
    </source>
</evidence>
<dbReference type="FunFam" id="3.20.20.40:FF:000001">
    <property type="entry name" value="Glucanase"/>
    <property type="match status" value="1"/>
</dbReference>
<evidence type="ECO:0000256" key="11">
    <source>
        <dbReference type="RuleBase" id="RU361186"/>
    </source>
</evidence>
<keyword evidence="5 11" id="KW-0326">Glycosidase</keyword>
<reference evidence="12 13" key="1">
    <citation type="journal article" date="2018" name="Front. Microbiol.">
        <title>Genome-Wide Analysis of Corynespora cassiicola Leaf Fall Disease Putative Effectors.</title>
        <authorList>
            <person name="Lopez D."/>
            <person name="Ribeiro S."/>
            <person name="Label P."/>
            <person name="Fumanal B."/>
            <person name="Venisse J.S."/>
            <person name="Kohler A."/>
            <person name="de Oliveira R.R."/>
            <person name="Labutti K."/>
            <person name="Lipzen A."/>
            <person name="Lail K."/>
            <person name="Bauer D."/>
            <person name="Ohm R.A."/>
            <person name="Barry K.W."/>
            <person name="Spatafora J."/>
            <person name="Grigoriev I.V."/>
            <person name="Martin F.M."/>
            <person name="Pujade-Renaud V."/>
        </authorList>
    </citation>
    <scope>NUCLEOTIDE SEQUENCE [LARGE SCALE GENOMIC DNA]</scope>
    <source>
        <strain evidence="12 13">Philippines</strain>
    </source>
</reference>
<keyword evidence="2 11" id="KW-0378">Hydrolase</keyword>
<evidence type="ECO:0000313" key="13">
    <source>
        <dbReference type="Proteomes" id="UP000240883"/>
    </source>
</evidence>
<dbReference type="PROSITE" id="PS00655">
    <property type="entry name" value="GLYCOSYL_HYDROL_F6_1"/>
    <property type="match status" value="1"/>
</dbReference>
<feature type="binding site" evidence="8">
    <location>
        <position position="317"/>
    </location>
    <ligand>
        <name>substrate</name>
    </ligand>
</feature>
<dbReference type="EMBL" id="KZ678131">
    <property type="protein sequence ID" value="PSN71114.1"/>
    <property type="molecule type" value="Genomic_DNA"/>
</dbReference>
<dbReference type="PANTHER" id="PTHR34876">
    <property type="match status" value="1"/>
</dbReference>
<feature type="active site" description="Proton acceptor" evidence="7">
    <location>
        <position position="351"/>
    </location>
</feature>
<comment type="similarity">
    <text evidence="11">Belongs to the glycosyl hydrolase family 6.</text>
</comment>
<feature type="active site" description="Proton donor" evidence="7 10">
    <location>
        <position position="169"/>
    </location>
</feature>
<dbReference type="InterPro" id="IPR001524">
    <property type="entry name" value="Glyco_hydro_6_CS"/>
</dbReference>
<feature type="binding site" evidence="8">
    <location>
        <position position="349"/>
    </location>
    <ligand>
        <name>substrate</name>
    </ligand>
</feature>
<dbReference type="PROSITE" id="PS00656">
    <property type="entry name" value="GLYCOSYL_HYDROL_F6_2"/>
    <property type="match status" value="1"/>
</dbReference>
<dbReference type="InterPro" id="IPR016288">
    <property type="entry name" value="Beta_cellobiohydrolase"/>
</dbReference>
<evidence type="ECO:0000256" key="6">
    <source>
        <dbReference type="ARBA" id="ARBA00023326"/>
    </source>
</evidence>
<keyword evidence="13" id="KW-1185">Reference proteome</keyword>
<dbReference type="PRINTS" id="PR00733">
    <property type="entry name" value="GLHYDRLASE6"/>
</dbReference>
<evidence type="ECO:0000256" key="1">
    <source>
        <dbReference type="ARBA" id="ARBA00022729"/>
    </source>
</evidence>
<evidence type="ECO:0000256" key="4">
    <source>
        <dbReference type="ARBA" id="ARBA00023277"/>
    </source>
</evidence>
<dbReference type="OrthoDB" id="64893at2759"/>
<feature type="binding site" evidence="8">
    <location>
        <position position="345"/>
    </location>
    <ligand>
        <name>substrate</name>
    </ligand>
</feature>
<dbReference type="PIRSF" id="PIRSF001100">
    <property type="entry name" value="Beta_cellobiohydrolase"/>
    <property type="match status" value="1"/>
</dbReference>
<gene>
    <name evidence="12" type="ORF">BS50DRAFT_660109</name>
</gene>
<feature type="binding site" evidence="8">
    <location>
        <position position="217"/>
    </location>
    <ligand>
        <name>substrate</name>
    </ligand>
</feature>
<feature type="chain" id="PRO_5015374660" description="Glucanase" evidence="11">
    <location>
        <begin position="19"/>
        <end position="396"/>
    </location>
</feature>
<dbReference type="EC" id="3.2.1.-" evidence="11"/>
<keyword evidence="6 11" id="KW-0624">Polysaccharide degradation</keyword>
<feature type="active site" evidence="9">
    <location>
        <position position="124"/>
    </location>
</feature>
<evidence type="ECO:0000256" key="8">
    <source>
        <dbReference type="PIRSR" id="PIRSR001100-2"/>
    </source>
</evidence>
<evidence type="ECO:0000256" key="10">
    <source>
        <dbReference type="PROSITE-ProRule" id="PRU10057"/>
    </source>
</evidence>
<protein>
    <recommendedName>
        <fullName evidence="11">Glucanase</fullName>
        <ecNumber evidence="11">3.2.1.-</ecNumber>
    </recommendedName>
</protein>
<organism evidence="12 13">
    <name type="scientific">Corynespora cassiicola Philippines</name>
    <dbReference type="NCBI Taxonomy" id="1448308"/>
    <lineage>
        <taxon>Eukaryota</taxon>
        <taxon>Fungi</taxon>
        <taxon>Dikarya</taxon>
        <taxon>Ascomycota</taxon>
        <taxon>Pezizomycotina</taxon>
        <taxon>Dothideomycetes</taxon>
        <taxon>Pleosporomycetidae</taxon>
        <taxon>Pleosporales</taxon>
        <taxon>Corynesporascaceae</taxon>
        <taxon>Corynespora</taxon>
    </lineage>
</organism>